<accession>A0A195D565</accession>
<reference evidence="2 3" key="1">
    <citation type="submission" date="2016-03" db="EMBL/GenBank/DDBJ databases">
        <title>Cyphomyrmex costatus WGS genome.</title>
        <authorList>
            <person name="Nygaard S."/>
            <person name="Hu H."/>
            <person name="Boomsma J."/>
            <person name="Zhang G."/>
        </authorList>
    </citation>
    <scope>NUCLEOTIDE SEQUENCE [LARGE SCALE GENOMIC DNA]</scope>
    <source>
        <strain evidence="2">MS0001</strain>
        <tissue evidence="2">Whole body</tissue>
    </source>
</reference>
<dbReference type="EMBL" id="KQ976818">
    <property type="protein sequence ID" value="KYN08045.1"/>
    <property type="molecule type" value="Genomic_DNA"/>
</dbReference>
<evidence type="ECO:0000313" key="2">
    <source>
        <dbReference type="EMBL" id="KYN08045.1"/>
    </source>
</evidence>
<sequence>MGISTSSLAVFHWFLPATSAATVLMEGWELTPRGLPVLLSLFMSYDIATLLAFANPKAPQCSLSSLSGVRGQTSVFRAGVNTSCEMRSASVILLLPFPRLSHHRNEMGLPFLNTCQIE</sequence>
<feature type="chain" id="PRO_5008270299" description="Secreted protein" evidence="1">
    <location>
        <begin position="21"/>
        <end position="118"/>
    </location>
</feature>
<proteinExistence type="predicted"/>
<feature type="signal peptide" evidence="1">
    <location>
        <begin position="1"/>
        <end position="20"/>
    </location>
</feature>
<protein>
    <recommendedName>
        <fullName evidence="4">Secreted protein</fullName>
    </recommendedName>
</protein>
<evidence type="ECO:0000256" key="1">
    <source>
        <dbReference type="SAM" id="SignalP"/>
    </source>
</evidence>
<evidence type="ECO:0008006" key="4">
    <source>
        <dbReference type="Google" id="ProtNLM"/>
    </source>
</evidence>
<evidence type="ECO:0000313" key="3">
    <source>
        <dbReference type="Proteomes" id="UP000078542"/>
    </source>
</evidence>
<dbReference type="AlphaFoldDB" id="A0A195D565"/>
<dbReference type="Proteomes" id="UP000078542">
    <property type="component" value="Unassembled WGS sequence"/>
</dbReference>
<keyword evidence="3" id="KW-1185">Reference proteome</keyword>
<gene>
    <name evidence="2" type="ORF">ALC62_00890</name>
</gene>
<organism evidence="2 3">
    <name type="scientific">Cyphomyrmex costatus</name>
    <dbReference type="NCBI Taxonomy" id="456900"/>
    <lineage>
        <taxon>Eukaryota</taxon>
        <taxon>Metazoa</taxon>
        <taxon>Ecdysozoa</taxon>
        <taxon>Arthropoda</taxon>
        <taxon>Hexapoda</taxon>
        <taxon>Insecta</taxon>
        <taxon>Pterygota</taxon>
        <taxon>Neoptera</taxon>
        <taxon>Endopterygota</taxon>
        <taxon>Hymenoptera</taxon>
        <taxon>Apocrita</taxon>
        <taxon>Aculeata</taxon>
        <taxon>Formicoidea</taxon>
        <taxon>Formicidae</taxon>
        <taxon>Myrmicinae</taxon>
        <taxon>Cyphomyrmex</taxon>
    </lineage>
</organism>
<keyword evidence="1" id="KW-0732">Signal</keyword>
<name>A0A195D565_9HYME</name>